<dbReference type="InterPro" id="IPR017441">
    <property type="entry name" value="Protein_kinase_ATP_BS"/>
</dbReference>
<dbReference type="SMART" id="SM00220">
    <property type="entry name" value="S_TKc"/>
    <property type="match status" value="1"/>
</dbReference>
<proteinExistence type="predicted"/>
<dbReference type="Gene3D" id="3.30.200.20">
    <property type="entry name" value="Phosphorylase Kinase, domain 1"/>
    <property type="match status" value="1"/>
</dbReference>
<evidence type="ECO:0000313" key="8">
    <source>
        <dbReference type="Proteomes" id="UP001379533"/>
    </source>
</evidence>
<gene>
    <name evidence="7" type="ORF">LZC95_46380</name>
</gene>
<keyword evidence="4 5" id="KW-0067">ATP-binding</keyword>
<accession>A0ABZ2K595</accession>
<evidence type="ECO:0000256" key="2">
    <source>
        <dbReference type="ARBA" id="ARBA00022741"/>
    </source>
</evidence>
<dbReference type="Proteomes" id="UP001379533">
    <property type="component" value="Chromosome"/>
</dbReference>
<dbReference type="PROSITE" id="PS50011">
    <property type="entry name" value="PROTEIN_KINASE_DOM"/>
    <property type="match status" value="1"/>
</dbReference>
<dbReference type="Gene3D" id="1.10.510.10">
    <property type="entry name" value="Transferase(Phosphotransferase) domain 1"/>
    <property type="match status" value="1"/>
</dbReference>
<dbReference type="PROSITE" id="PS00108">
    <property type="entry name" value="PROTEIN_KINASE_ST"/>
    <property type="match status" value="1"/>
</dbReference>
<dbReference type="PROSITE" id="PS00107">
    <property type="entry name" value="PROTEIN_KINASE_ATP"/>
    <property type="match status" value="1"/>
</dbReference>
<feature type="domain" description="Protein kinase" evidence="6">
    <location>
        <begin position="11"/>
        <end position="276"/>
    </location>
</feature>
<evidence type="ECO:0000256" key="3">
    <source>
        <dbReference type="ARBA" id="ARBA00022777"/>
    </source>
</evidence>
<keyword evidence="8" id="KW-1185">Reference proteome</keyword>
<keyword evidence="2 5" id="KW-0547">Nucleotide-binding</keyword>
<dbReference type="EMBL" id="CP089982">
    <property type="protein sequence ID" value="WXA93871.1"/>
    <property type="molecule type" value="Genomic_DNA"/>
</dbReference>
<dbReference type="RefSeq" id="WP_394844471.1">
    <property type="nucleotide sequence ID" value="NZ_CP089982.1"/>
</dbReference>
<evidence type="ECO:0000313" key="7">
    <source>
        <dbReference type="EMBL" id="WXA93871.1"/>
    </source>
</evidence>
<evidence type="ECO:0000256" key="4">
    <source>
        <dbReference type="ARBA" id="ARBA00022840"/>
    </source>
</evidence>
<keyword evidence="7" id="KW-0723">Serine/threonine-protein kinase</keyword>
<reference evidence="7 8" key="1">
    <citation type="submission" date="2021-12" db="EMBL/GenBank/DDBJ databases">
        <title>Discovery of the Pendulisporaceae a myxobacterial family with distinct sporulation behavior and unique specialized metabolism.</title>
        <authorList>
            <person name="Garcia R."/>
            <person name="Popoff A."/>
            <person name="Bader C.D."/>
            <person name="Loehr J."/>
            <person name="Walesch S."/>
            <person name="Walt C."/>
            <person name="Boldt J."/>
            <person name="Bunk B."/>
            <person name="Haeckl F.J.F.P.J."/>
            <person name="Gunesch A.P."/>
            <person name="Birkelbach J."/>
            <person name="Nuebel U."/>
            <person name="Pietschmann T."/>
            <person name="Bach T."/>
            <person name="Mueller R."/>
        </authorList>
    </citation>
    <scope>NUCLEOTIDE SEQUENCE [LARGE SCALE GENOMIC DNA]</scope>
    <source>
        <strain evidence="7 8">MSr12523</strain>
    </source>
</reference>
<dbReference type="InterPro" id="IPR011009">
    <property type="entry name" value="Kinase-like_dom_sf"/>
</dbReference>
<dbReference type="GO" id="GO:0004674">
    <property type="term" value="F:protein serine/threonine kinase activity"/>
    <property type="evidence" value="ECO:0007669"/>
    <property type="project" value="UniProtKB-KW"/>
</dbReference>
<name>A0ABZ2K595_9BACT</name>
<protein>
    <submittedName>
        <fullName evidence="7">Serine/threonine protein kinase</fullName>
    </submittedName>
</protein>
<dbReference type="InterPro" id="IPR000719">
    <property type="entry name" value="Prot_kinase_dom"/>
</dbReference>
<dbReference type="Pfam" id="PF00069">
    <property type="entry name" value="Pkinase"/>
    <property type="match status" value="1"/>
</dbReference>
<evidence type="ECO:0000259" key="6">
    <source>
        <dbReference type="PROSITE" id="PS50011"/>
    </source>
</evidence>
<evidence type="ECO:0000256" key="5">
    <source>
        <dbReference type="PROSITE-ProRule" id="PRU10141"/>
    </source>
</evidence>
<evidence type="ECO:0000256" key="1">
    <source>
        <dbReference type="ARBA" id="ARBA00022679"/>
    </source>
</evidence>
<feature type="binding site" evidence="5">
    <location>
        <position position="40"/>
    </location>
    <ligand>
        <name>ATP</name>
        <dbReference type="ChEBI" id="CHEBI:30616"/>
    </ligand>
</feature>
<keyword evidence="3 7" id="KW-0418">Kinase</keyword>
<dbReference type="PANTHER" id="PTHR43289:SF6">
    <property type="entry name" value="SERINE_THREONINE-PROTEIN KINASE NEKL-3"/>
    <property type="match status" value="1"/>
</dbReference>
<dbReference type="SUPFAM" id="SSF56112">
    <property type="entry name" value="Protein kinase-like (PK-like)"/>
    <property type="match status" value="1"/>
</dbReference>
<dbReference type="PANTHER" id="PTHR43289">
    <property type="entry name" value="MITOGEN-ACTIVATED PROTEIN KINASE KINASE KINASE 20-RELATED"/>
    <property type="match status" value="1"/>
</dbReference>
<sequence length="351" mass="38006">MEPGTLLANQYRIGGLLGQGGMGAVYAGVAVHNGRPVALKVMLADFAASAAFLERLRREAHAMGVIDHPHVVRVFDLVLDAKQPFLAMELLRGRTLGSVLRRDGAAHPVHMARVGVQLLNALEAVHRAGLVHRDVKPDNIFLLAGCPEPFAKLLDFGLVKRVNKKEPELTKVSTALGTWQYMAPEQGLGLHVDARADVYSLGASLYYALTGQRPYEAAGVDAAMFACSMRPTLPLRRLRPDLSRRFCTVIDRALAKEAARRWASAEAMAEALEASIETMLEADDSLSIESVLPNEAMDITARESRRFGYSRDVTTVVRERGGDVGALEMVDPGIADLLEGARDVDGGKCVA</sequence>
<organism evidence="7 8">
    <name type="scientific">Pendulispora brunnea</name>
    <dbReference type="NCBI Taxonomy" id="2905690"/>
    <lineage>
        <taxon>Bacteria</taxon>
        <taxon>Pseudomonadati</taxon>
        <taxon>Myxococcota</taxon>
        <taxon>Myxococcia</taxon>
        <taxon>Myxococcales</taxon>
        <taxon>Sorangiineae</taxon>
        <taxon>Pendulisporaceae</taxon>
        <taxon>Pendulispora</taxon>
    </lineage>
</organism>
<dbReference type="CDD" id="cd14014">
    <property type="entry name" value="STKc_PknB_like"/>
    <property type="match status" value="1"/>
</dbReference>
<dbReference type="InterPro" id="IPR008271">
    <property type="entry name" value="Ser/Thr_kinase_AS"/>
</dbReference>
<keyword evidence="1" id="KW-0808">Transferase</keyword>